<dbReference type="SUPFAM" id="SSF50249">
    <property type="entry name" value="Nucleic acid-binding proteins"/>
    <property type="match status" value="1"/>
</dbReference>
<dbReference type="KEGG" id="gsl:Gasu_05570"/>
<dbReference type="PANTHER" id="PTHR10724:SF10">
    <property type="entry name" value="S1 RNA-BINDING DOMAIN-CONTAINING PROTEIN 1"/>
    <property type="match status" value="1"/>
</dbReference>
<dbReference type="GO" id="GO:0006412">
    <property type="term" value="P:translation"/>
    <property type="evidence" value="ECO:0007669"/>
    <property type="project" value="TreeGrafter"/>
</dbReference>
<protein>
    <submittedName>
        <fullName evidence="2">RNA-binding S1 domain-containing protein</fullName>
    </submittedName>
</protein>
<dbReference type="PROSITE" id="PS50126">
    <property type="entry name" value="S1"/>
    <property type="match status" value="1"/>
</dbReference>
<feature type="domain" description="S1 motif" evidence="1">
    <location>
        <begin position="92"/>
        <end position="161"/>
    </location>
</feature>
<dbReference type="InterPro" id="IPR003029">
    <property type="entry name" value="S1_domain"/>
</dbReference>
<dbReference type="PANTHER" id="PTHR10724">
    <property type="entry name" value="30S RIBOSOMAL PROTEIN S1"/>
    <property type="match status" value="1"/>
</dbReference>
<dbReference type="AlphaFoldDB" id="M2XPK1"/>
<dbReference type="InterPro" id="IPR050437">
    <property type="entry name" value="Ribos_protein_bS1-like"/>
</dbReference>
<sequence length="217" mass="25082">MIGTGYVSPFSFLQVVKYKKHYLLNTTQFHFYERREFLRGPVIKNMPLPRHRSLTWRPVRACETGTQSLERFGNHKSPKESERIPLSQLRFNVLYEGTVTKLLKYGFLVDIGAQKNAIVHISEVKAGYVANLRNDVKLGQRVFVVLLGIKPMEGRIEASVKAAQKMLAAGIYDVEISRLKEWGSIERLPYKEVCGGIDNFYQDEDFTEVFLKTRRYT</sequence>
<dbReference type="OrthoDB" id="995477at2759"/>
<dbReference type="GO" id="GO:0003735">
    <property type="term" value="F:structural constituent of ribosome"/>
    <property type="evidence" value="ECO:0007669"/>
    <property type="project" value="TreeGrafter"/>
</dbReference>
<gene>
    <name evidence="2" type="ORF">Gasu_05570</name>
</gene>
<evidence type="ECO:0000259" key="1">
    <source>
        <dbReference type="PROSITE" id="PS50126"/>
    </source>
</evidence>
<keyword evidence="3" id="KW-1185">Reference proteome</keyword>
<dbReference type="Proteomes" id="UP000030680">
    <property type="component" value="Unassembled WGS sequence"/>
</dbReference>
<proteinExistence type="predicted"/>
<dbReference type="Gramene" id="EME32142">
    <property type="protein sequence ID" value="EME32142"/>
    <property type="gene ID" value="Gasu_05570"/>
</dbReference>
<organism evidence="2 3">
    <name type="scientific">Galdieria sulphuraria</name>
    <name type="common">Red alga</name>
    <dbReference type="NCBI Taxonomy" id="130081"/>
    <lineage>
        <taxon>Eukaryota</taxon>
        <taxon>Rhodophyta</taxon>
        <taxon>Bangiophyceae</taxon>
        <taxon>Galdieriales</taxon>
        <taxon>Galdieriaceae</taxon>
        <taxon>Galdieria</taxon>
    </lineage>
</organism>
<dbReference type="RefSeq" id="XP_005708662.1">
    <property type="nucleotide sequence ID" value="XM_005708605.1"/>
</dbReference>
<accession>M2XPK1</accession>
<dbReference type="EMBL" id="KB454487">
    <property type="protein sequence ID" value="EME32142.1"/>
    <property type="molecule type" value="Genomic_DNA"/>
</dbReference>
<name>M2XPK1_GALSU</name>
<dbReference type="Gene3D" id="2.40.50.140">
    <property type="entry name" value="Nucleic acid-binding proteins"/>
    <property type="match status" value="1"/>
</dbReference>
<dbReference type="GeneID" id="17090739"/>
<dbReference type="GO" id="GO:0003729">
    <property type="term" value="F:mRNA binding"/>
    <property type="evidence" value="ECO:0007669"/>
    <property type="project" value="TreeGrafter"/>
</dbReference>
<dbReference type="Pfam" id="PF00575">
    <property type="entry name" value="S1"/>
    <property type="match status" value="1"/>
</dbReference>
<evidence type="ECO:0000313" key="2">
    <source>
        <dbReference type="EMBL" id="EME32142.1"/>
    </source>
</evidence>
<dbReference type="SMART" id="SM00316">
    <property type="entry name" value="S1"/>
    <property type="match status" value="1"/>
</dbReference>
<reference evidence="3" key="1">
    <citation type="journal article" date="2013" name="Science">
        <title>Gene transfer from bacteria and archaea facilitated evolution of an extremophilic eukaryote.</title>
        <authorList>
            <person name="Schonknecht G."/>
            <person name="Chen W.H."/>
            <person name="Ternes C.M."/>
            <person name="Barbier G.G."/>
            <person name="Shrestha R.P."/>
            <person name="Stanke M."/>
            <person name="Brautigam A."/>
            <person name="Baker B.J."/>
            <person name="Banfield J.F."/>
            <person name="Garavito R.M."/>
            <person name="Carr K."/>
            <person name="Wilkerson C."/>
            <person name="Rensing S.A."/>
            <person name="Gagneul D."/>
            <person name="Dickenson N.E."/>
            <person name="Oesterhelt C."/>
            <person name="Lercher M.J."/>
            <person name="Weber A.P."/>
        </authorList>
    </citation>
    <scope>NUCLEOTIDE SEQUENCE [LARGE SCALE GENOMIC DNA]</scope>
    <source>
        <strain evidence="3">074W</strain>
    </source>
</reference>
<dbReference type="InterPro" id="IPR012340">
    <property type="entry name" value="NA-bd_OB-fold"/>
</dbReference>
<evidence type="ECO:0000313" key="3">
    <source>
        <dbReference type="Proteomes" id="UP000030680"/>
    </source>
</evidence>